<dbReference type="InterPro" id="IPR015421">
    <property type="entry name" value="PyrdxlP-dep_Trfase_major"/>
</dbReference>
<sequence length="141" mass="15926">MKSLLDRDRACLWHPYTQALTATAPLPVARAQGVYLYTEDGRRILDGISSWWVNVHGHSHPKLNEALAAQARELEHVVFAGCTHRPAVELAERLLALLPRGLTRIFYSDNGSTAVEVALKLACQYWQNRGQPNRRTFLTLH</sequence>
<keyword evidence="3" id="KW-0663">Pyridoxal phosphate</keyword>
<reference evidence="4" key="1">
    <citation type="submission" date="2020-06" db="EMBL/GenBank/DDBJ databases">
        <title>Legume-microbial interactions unlock mineral nutrients during tropical forest succession.</title>
        <authorList>
            <person name="Epihov D.Z."/>
        </authorList>
    </citation>
    <scope>NUCLEOTIDE SEQUENCE [LARGE SCALE GENOMIC DNA]</scope>
    <source>
        <strain evidence="4">Pan2503</strain>
    </source>
</reference>
<dbReference type="InterPro" id="IPR015422">
    <property type="entry name" value="PyrdxlP-dep_Trfase_small"/>
</dbReference>
<dbReference type="Gene3D" id="3.90.1150.10">
    <property type="entry name" value="Aspartate Aminotransferase, domain 1"/>
    <property type="match status" value="1"/>
</dbReference>
<keyword evidence="1 4" id="KW-0032">Aminotransferase</keyword>
<protein>
    <submittedName>
        <fullName evidence="4">Aminotransferase class III-fold pyridoxal phosphate-dependent enzyme</fullName>
    </submittedName>
</protein>
<dbReference type="EMBL" id="JACDQQ010000534">
    <property type="protein sequence ID" value="MBA0084428.1"/>
    <property type="molecule type" value="Genomic_DNA"/>
</dbReference>
<evidence type="ECO:0000256" key="3">
    <source>
        <dbReference type="ARBA" id="ARBA00022898"/>
    </source>
</evidence>
<dbReference type="GO" id="GO:0009102">
    <property type="term" value="P:biotin biosynthetic process"/>
    <property type="evidence" value="ECO:0007669"/>
    <property type="project" value="TreeGrafter"/>
</dbReference>
<dbReference type="AlphaFoldDB" id="A0A7V8NN53"/>
<proteinExistence type="predicted"/>
<comment type="caution">
    <text evidence="4">The sequence shown here is derived from an EMBL/GenBank/DDBJ whole genome shotgun (WGS) entry which is preliminary data.</text>
</comment>
<name>A0A7V8NN53_9BACT</name>
<dbReference type="PANTHER" id="PTHR42684:SF3">
    <property type="entry name" value="ADENOSYLMETHIONINE-8-AMINO-7-OXONONANOATE AMINOTRANSFERASE"/>
    <property type="match status" value="1"/>
</dbReference>
<dbReference type="InterPro" id="IPR005814">
    <property type="entry name" value="Aminotrans_3"/>
</dbReference>
<evidence type="ECO:0000313" key="4">
    <source>
        <dbReference type="EMBL" id="MBA0084428.1"/>
    </source>
</evidence>
<keyword evidence="2" id="KW-0808">Transferase</keyword>
<gene>
    <name evidence="4" type="ORF">HRJ53_05495</name>
</gene>
<keyword evidence="5" id="KW-1185">Reference proteome</keyword>
<dbReference type="SUPFAM" id="SSF53383">
    <property type="entry name" value="PLP-dependent transferases"/>
    <property type="match status" value="1"/>
</dbReference>
<organism evidence="4 5">
    <name type="scientific">Candidatus Acidiferrum panamense</name>
    <dbReference type="NCBI Taxonomy" id="2741543"/>
    <lineage>
        <taxon>Bacteria</taxon>
        <taxon>Pseudomonadati</taxon>
        <taxon>Acidobacteriota</taxon>
        <taxon>Terriglobia</taxon>
        <taxon>Candidatus Acidiferrales</taxon>
        <taxon>Candidatus Acidiferrum</taxon>
    </lineage>
</organism>
<dbReference type="GO" id="GO:0030170">
    <property type="term" value="F:pyridoxal phosphate binding"/>
    <property type="evidence" value="ECO:0007669"/>
    <property type="project" value="InterPro"/>
</dbReference>
<evidence type="ECO:0000313" key="5">
    <source>
        <dbReference type="Proteomes" id="UP000567293"/>
    </source>
</evidence>
<dbReference type="Pfam" id="PF00202">
    <property type="entry name" value="Aminotran_3"/>
    <property type="match status" value="1"/>
</dbReference>
<feature type="non-terminal residue" evidence="4">
    <location>
        <position position="141"/>
    </location>
</feature>
<dbReference type="PANTHER" id="PTHR42684">
    <property type="entry name" value="ADENOSYLMETHIONINE-8-AMINO-7-OXONONANOATE AMINOTRANSFERASE"/>
    <property type="match status" value="1"/>
</dbReference>
<dbReference type="InterPro" id="IPR015424">
    <property type="entry name" value="PyrdxlP-dep_Trfase"/>
</dbReference>
<dbReference type="Gene3D" id="3.40.640.10">
    <property type="entry name" value="Type I PLP-dependent aspartate aminotransferase-like (Major domain)"/>
    <property type="match status" value="1"/>
</dbReference>
<dbReference type="GO" id="GO:0004015">
    <property type="term" value="F:adenosylmethionine-8-amino-7-oxononanoate transaminase activity"/>
    <property type="evidence" value="ECO:0007669"/>
    <property type="project" value="TreeGrafter"/>
</dbReference>
<evidence type="ECO:0000256" key="1">
    <source>
        <dbReference type="ARBA" id="ARBA00022576"/>
    </source>
</evidence>
<evidence type="ECO:0000256" key="2">
    <source>
        <dbReference type="ARBA" id="ARBA00022679"/>
    </source>
</evidence>
<accession>A0A7V8NN53</accession>
<dbReference type="Proteomes" id="UP000567293">
    <property type="component" value="Unassembled WGS sequence"/>
</dbReference>